<gene>
    <name evidence="6" type="ORF">OU5_P0390</name>
</gene>
<keyword evidence="4" id="KW-0804">Transcription</keyword>
<dbReference type="KEGG" id="pman:OU5_P0390"/>
<dbReference type="GO" id="GO:0003677">
    <property type="term" value="F:DNA binding"/>
    <property type="evidence" value="ECO:0007669"/>
    <property type="project" value="UniProtKB-KW"/>
</dbReference>
<name>A0A024ELI7_9PSED</name>
<evidence type="ECO:0000256" key="2">
    <source>
        <dbReference type="ARBA" id="ARBA00023015"/>
    </source>
</evidence>
<dbReference type="InterPro" id="IPR009061">
    <property type="entry name" value="DNA-bd_dom_put_sf"/>
</dbReference>
<keyword evidence="6" id="KW-0614">Plasmid</keyword>
<dbReference type="InterPro" id="IPR003314">
    <property type="entry name" value="Mu-type_HTH"/>
</dbReference>
<accession>A0A024ELI7</accession>
<dbReference type="EMBL" id="CP005961">
    <property type="protein sequence ID" value="AHZ73642.1"/>
    <property type="molecule type" value="Genomic_DNA"/>
</dbReference>
<dbReference type="PROSITE" id="PS51702">
    <property type="entry name" value="HTH_MU"/>
    <property type="match status" value="1"/>
</dbReference>
<feature type="domain" description="HTH Mu-type" evidence="5">
    <location>
        <begin position="239"/>
        <end position="302"/>
    </location>
</feature>
<dbReference type="SUPFAM" id="SSF46955">
    <property type="entry name" value="Putative DNA-binding domain"/>
    <property type="match status" value="1"/>
</dbReference>
<dbReference type="AlphaFoldDB" id="A0A024ELI7"/>
<dbReference type="Pfam" id="PF13693">
    <property type="entry name" value="HTH_35"/>
    <property type="match status" value="2"/>
</dbReference>
<keyword evidence="2" id="KW-0805">Transcription regulation</keyword>
<keyword evidence="3" id="KW-0238">DNA-binding</keyword>
<dbReference type="InterPro" id="IPR038722">
    <property type="entry name" value="Ner_HTH_dom"/>
</dbReference>
<dbReference type="Proteomes" id="UP000026913">
    <property type="component" value="Plasmid unnamed"/>
</dbReference>
<sequence length="375" mass="40913">MAALHVRETMRASIQTPKVFGMTTEKYPEIPLAFRWHAIKVALKKQGYSLTSLSKQSGVTGIASAGKKHYPAAQAEIGKALGVSEKILFPERYDVSWSQEMQAQVEELMPGLFALPETEEPKPLFITMVEEKSLMAVDISSIPAEEPSRLAWVKSELRNRGFVLGTLASHIGVPRSALDNLGSARSPSLQALVATCLGIAPQTIWPERYDEKGVAIPSRRKVGRRWTDRKMEYQLDLSEGLWLPMRDLTGLPGMGNDVTFIIMHGENLGWKIRERFGVYEVAFDSLPTETRSFLLLPTANRNVSAAQDTFHGAQIVSHSVSKTRGIVAVAHVDGEISLKVSDGKSLVEVVLGRRDVGALAPALLDAAKAAADSGG</sequence>
<evidence type="ECO:0000313" key="6">
    <source>
        <dbReference type="EMBL" id="AHZ73642.1"/>
    </source>
</evidence>
<organism evidence="6 7">
    <name type="scientific">Pseudomonas mandelii JR-1</name>
    <dbReference type="NCBI Taxonomy" id="1147786"/>
    <lineage>
        <taxon>Bacteria</taxon>
        <taxon>Pseudomonadati</taxon>
        <taxon>Pseudomonadota</taxon>
        <taxon>Gammaproteobacteria</taxon>
        <taxon>Pseudomonadales</taxon>
        <taxon>Pseudomonadaceae</taxon>
        <taxon>Pseudomonas</taxon>
    </lineage>
</organism>
<evidence type="ECO:0000256" key="1">
    <source>
        <dbReference type="ARBA" id="ARBA00006157"/>
    </source>
</evidence>
<evidence type="ECO:0000256" key="3">
    <source>
        <dbReference type="ARBA" id="ARBA00023125"/>
    </source>
</evidence>
<evidence type="ECO:0000256" key="4">
    <source>
        <dbReference type="ARBA" id="ARBA00023163"/>
    </source>
</evidence>
<evidence type="ECO:0000259" key="5">
    <source>
        <dbReference type="PROSITE" id="PS51702"/>
    </source>
</evidence>
<reference evidence="6 7" key="1">
    <citation type="journal article" date="2012" name="J. Bacteriol.">
        <title>Genome sequence of cold-adapted Pseudomonas mandelii strain JR-1.</title>
        <authorList>
            <person name="Jang S.H."/>
            <person name="Kim J."/>
            <person name="Kim J."/>
            <person name="Hong S."/>
            <person name="Lee C."/>
        </authorList>
    </citation>
    <scope>NUCLEOTIDE SEQUENCE [LARGE SCALE GENOMIC DNA]</scope>
    <source>
        <strain evidence="6 7">JR-1</strain>
        <plasmid evidence="7">Plasmid</plasmid>
    </source>
</reference>
<protein>
    <recommendedName>
        <fullName evidence="5">HTH Mu-type domain-containing protein</fullName>
    </recommendedName>
</protein>
<comment type="similarity">
    <text evidence="1">Belongs to the ner transcriptional regulatory family.</text>
</comment>
<proteinExistence type="inferred from homology"/>
<dbReference type="InterPro" id="IPR010982">
    <property type="entry name" value="Lambda_DNA-bd_dom_sf"/>
</dbReference>
<geneLocation type="plasmid" evidence="7"/>
<evidence type="ECO:0000313" key="7">
    <source>
        <dbReference type="Proteomes" id="UP000026913"/>
    </source>
</evidence>
<dbReference type="Gene3D" id="1.10.260.40">
    <property type="entry name" value="lambda repressor-like DNA-binding domains"/>
    <property type="match status" value="2"/>
</dbReference>
<dbReference type="SUPFAM" id="SSF47413">
    <property type="entry name" value="lambda repressor-like DNA-binding domains"/>
    <property type="match status" value="2"/>
</dbReference>
<dbReference type="HOGENOM" id="CLU_739374_0_0_6"/>